<feature type="domain" description="Response regulatory" evidence="3">
    <location>
        <begin position="3"/>
        <end position="122"/>
    </location>
</feature>
<dbReference type="PANTHER" id="PTHR44591">
    <property type="entry name" value="STRESS RESPONSE REGULATOR PROTEIN 1"/>
    <property type="match status" value="1"/>
</dbReference>
<dbReference type="InterPro" id="IPR011006">
    <property type="entry name" value="CheY-like_superfamily"/>
</dbReference>
<dbReference type="Gene3D" id="3.40.50.2300">
    <property type="match status" value="1"/>
</dbReference>
<dbReference type="Proteomes" id="UP000603141">
    <property type="component" value="Unassembled WGS sequence"/>
</dbReference>
<evidence type="ECO:0000259" key="3">
    <source>
        <dbReference type="PROSITE" id="PS50110"/>
    </source>
</evidence>
<dbReference type="Pfam" id="PF00072">
    <property type="entry name" value="Response_reg"/>
    <property type="match status" value="1"/>
</dbReference>
<organism evidence="4 5">
    <name type="scientific">Luteolibacter pohnpeiensis</name>
    <dbReference type="NCBI Taxonomy" id="454153"/>
    <lineage>
        <taxon>Bacteria</taxon>
        <taxon>Pseudomonadati</taxon>
        <taxon>Verrucomicrobiota</taxon>
        <taxon>Verrucomicrobiia</taxon>
        <taxon>Verrucomicrobiales</taxon>
        <taxon>Verrucomicrobiaceae</taxon>
        <taxon>Luteolibacter</taxon>
    </lineage>
</organism>
<feature type="modified residue" description="4-aspartylphosphate" evidence="2">
    <location>
        <position position="52"/>
    </location>
</feature>
<dbReference type="AlphaFoldDB" id="A0A934VSM7"/>
<gene>
    <name evidence="4" type="ORF">JIN85_18845</name>
</gene>
<dbReference type="InterPro" id="IPR001789">
    <property type="entry name" value="Sig_transdc_resp-reg_receiver"/>
</dbReference>
<evidence type="ECO:0000313" key="5">
    <source>
        <dbReference type="Proteomes" id="UP000603141"/>
    </source>
</evidence>
<reference evidence="4" key="1">
    <citation type="submission" date="2021-01" db="EMBL/GenBank/DDBJ databases">
        <title>Modified the classification status of verrucomicrobia.</title>
        <authorList>
            <person name="Feng X."/>
        </authorList>
    </citation>
    <scope>NUCLEOTIDE SEQUENCE</scope>
    <source>
        <strain evidence="4">KCTC 22041</strain>
    </source>
</reference>
<evidence type="ECO:0000313" key="4">
    <source>
        <dbReference type="EMBL" id="MBK1884481.1"/>
    </source>
</evidence>
<accession>A0A934VSM7</accession>
<dbReference type="EMBL" id="JAENIJ010000052">
    <property type="protein sequence ID" value="MBK1884481.1"/>
    <property type="molecule type" value="Genomic_DNA"/>
</dbReference>
<dbReference type="GO" id="GO:0000160">
    <property type="term" value="P:phosphorelay signal transduction system"/>
    <property type="evidence" value="ECO:0007669"/>
    <property type="project" value="InterPro"/>
</dbReference>
<keyword evidence="5" id="KW-1185">Reference proteome</keyword>
<dbReference type="InterPro" id="IPR050595">
    <property type="entry name" value="Bact_response_regulator"/>
</dbReference>
<evidence type="ECO:0000256" key="2">
    <source>
        <dbReference type="PROSITE-ProRule" id="PRU00169"/>
    </source>
</evidence>
<dbReference type="RefSeq" id="WP_200273710.1">
    <property type="nucleotide sequence ID" value="NZ_JAENIJ010000052.1"/>
</dbReference>
<dbReference type="PROSITE" id="PS50110">
    <property type="entry name" value="RESPONSE_REGULATORY"/>
    <property type="match status" value="1"/>
</dbReference>
<keyword evidence="1 2" id="KW-0597">Phosphoprotein</keyword>
<evidence type="ECO:0000256" key="1">
    <source>
        <dbReference type="ARBA" id="ARBA00022553"/>
    </source>
</evidence>
<dbReference type="SMART" id="SM00448">
    <property type="entry name" value="REC"/>
    <property type="match status" value="1"/>
</dbReference>
<comment type="caution">
    <text evidence="4">The sequence shown here is derived from an EMBL/GenBank/DDBJ whole genome shotgun (WGS) entry which is preliminary data.</text>
</comment>
<sequence length="129" mass="14328">MKPILVINDDVSLLTEITLRLKNGGYFYLSASNAKEALTLASGYDFALVILDLKLPDMDGDELYQRLLKSEEHYTLPVVALVDSLDADEVSVVNRLLPQGVVTLLSKPVKGEWLDDLFARYGERRASNG</sequence>
<dbReference type="PANTHER" id="PTHR44591:SF3">
    <property type="entry name" value="RESPONSE REGULATORY DOMAIN-CONTAINING PROTEIN"/>
    <property type="match status" value="1"/>
</dbReference>
<protein>
    <submittedName>
        <fullName evidence="4">Response regulator</fullName>
    </submittedName>
</protein>
<dbReference type="SUPFAM" id="SSF52172">
    <property type="entry name" value="CheY-like"/>
    <property type="match status" value="1"/>
</dbReference>
<proteinExistence type="predicted"/>
<dbReference type="CDD" id="cd00156">
    <property type="entry name" value="REC"/>
    <property type="match status" value="1"/>
</dbReference>
<name>A0A934VSM7_9BACT</name>